<feature type="compositionally biased region" description="Basic and acidic residues" evidence="3">
    <location>
        <begin position="469"/>
        <end position="483"/>
    </location>
</feature>
<dbReference type="PANTHER" id="PTHR38340:SF1">
    <property type="entry name" value="S-LAYER PROTEIN"/>
    <property type="match status" value="1"/>
</dbReference>
<sequence>MSATTKGRTLFGGNGTQSLRGTDGADTIYGDKAGEGGFELRLEDRDGGAEARRPGEMTLVTLGGEIHAYAAASGRGAGGAQAWRLDADAEGLTQVWSQDAMWYGLDDLLTGAPTLASARFGGQDYLITAGLGVSIATLDASGAPQLLDRIDWDWGNGLLRPGAVVPFEMGGELRILVAGGEEGGVSVLRLRAGELEVVQRTADDGRLEVGEVSAAALATVGGQRYAVIAARDEGEVSVWRVGASAPTRVQLRSARDGESRFDLTEVEDLAVATAGGEVLVFAAGPEKLVAYRLTAAGQLVRVGSTEGALALETAELDGRSLLFAAEEDRLRVYEIAAGGRLDLIETHRAGWGAEITDLAAVAKGDEVLLMAARADADGHDLFSYAEAGDDTIEAGRGDDTVRGGGGNDRIFGGDGEDRLMGEAGDDTVAGDAGADAVAGGAGDDDLRGGDGDDRLYGEAGDDAAQGDAGADRIEGGAGHDRLDGGTGDDSLDGGEGDDRILGGEGNDLARGGAGNDVIEGGAGDDVLEGGGGLDSLYGGAGDDELALADASDGRLWGGEGADRLLGAAGRDRLWGDSEADFLFGGEGADQLRGGEGADRLDAGADKDRLWGDAGKDQLSGGAGKDRLVGGEGNDRLDGGADADKLWGGAGRDFFVFGKGDGKDKVMDFAGKDRLVFEDVARFKQLDISTRKGDAVIEHKGGVVILDDVKAGALDVADFLFG</sequence>
<proteinExistence type="predicted"/>
<feature type="region of interest" description="Disordered" evidence="3">
    <location>
        <begin position="1"/>
        <end position="25"/>
    </location>
</feature>
<gene>
    <name evidence="4" type="ORF">SAMN05216258_10566</name>
</gene>
<dbReference type="InterPro" id="IPR011049">
    <property type="entry name" value="Serralysin-like_metalloprot_C"/>
</dbReference>
<keyword evidence="2" id="KW-0964">Secreted</keyword>
<dbReference type="Pfam" id="PF00353">
    <property type="entry name" value="HemolysinCabind"/>
    <property type="match status" value="7"/>
</dbReference>
<feature type="compositionally biased region" description="Basic and acidic residues" evidence="3">
    <location>
        <begin position="444"/>
        <end position="456"/>
    </location>
</feature>
<protein>
    <submittedName>
        <fullName evidence="4">Hemolysin-type calcium-binding repeat-containing protein</fullName>
    </submittedName>
</protein>
<feature type="compositionally biased region" description="Basic and acidic residues" evidence="3">
    <location>
        <begin position="605"/>
        <end position="615"/>
    </location>
</feature>
<name>A0A1I3GBG5_9RHOB</name>
<evidence type="ECO:0000256" key="1">
    <source>
        <dbReference type="ARBA" id="ARBA00004613"/>
    </source>
</evidence>
<dbReference type="EMBL" id="FOQH01000005">
    <property type="protein sequence ID" value="SFI20757.1"/>
    <property type="molecule type" value="Genomic_DNA"/>
</dbReference>
<dbReference type="STRING" id="1114924.SAMN05216258_10566"/>
<dbReference type="GO" id="GO:0005576">
    <property type="term" value="C:extracellular region"/>
    <property type="evidence" value="ECO:0007669"/>
    <property type="project" value="UniProtKB-SubCell"/>
</dbReference>
<evidence type="ECO:0000256" key="3">
    <source>
        <dbReference type="SAM" id="MobiDB-lite"/>
    </source>
</evidence>
<dbReference type="OrthoDB" id="7877430at2"/>
<feature type="compositionally biased region" description="Basic and acidic residues" evidence="3">
    <location>
        <begin position="623"/>
        <end position="633"/>
    </location>
</feature>
<evidence type="ECO:0000313" key="4">
    <source>
        <dbReference type="EMBL" id="SFI20757.1"/>
    </source>
</evidence>
<dbReference type="InterPro" id="IPR018511">
    <property type="entry name" value="Hemolysin-typ_Ca-bd_CS"/>
</dbReference>
<dbReference type="Gene3D" id="2.150.10.10">
    <property type="entry name" value="Serralysin-like metalloprotease, C-terminal"/>
    <property type="match status" value="4"/>
</dbReference>
<dbReference type="InterPro" id="IPR001343">
    <property type="entry name" value="Hemolysn_Ca-bd"/>
</dbReference>
<dbReference type="Proteomes" id="UP000199377">
    <property type="component" value="Unassembled WGS sequence"/>
</dbReference>
<dbReference type="PRINTS" id="PR00313">
    <property type="entry name" value="CABNDNGRPT"/>
</dbReference>
<evidence type="ECO:0000256" key="2">
    <source>
        <dbReference type="ARBA" id="ARBA00022525"/>
    </source>
</evidence>
<dbReference type="AlphaFoldDB" id="A0A1I3GBG5"/>
<keyword evidence="5" id="KW-1185">Reference proteome</keyword>
<feature type="compositionally biased region" description="Low complexity" evidence="3">
    <location>
        <begin position="426"/>
        <end position="438"/>
    </location>
</feature>
<feature type="region of interest" description="Disordered" evidence="3">
    <location>
        <begin position="605"/>
        <end position="633"/>
    </location>
</feature>
<organism evidence="4 5">
    <name type="scientific">Albimonas pacifica</name>
    <dbReference type="NCBI Taxonomy" id="1114924"/>
    <lineage>
        <taxon>Bacteria</taxon>
        <taxon>Pseudomonadati</taxon>
        <taxon>Pseudomonadota</taxon>
        <taxon>Alphaproteobacteria</taxon>
        <taxon>Rhodobacterales</taxon>
        <taxon>Paracoccaceae</taxon>
        <taxon>Albimonas</taxon>
    </lineage>
</organism>
<dbReference type="PANTHER" id="PTHR38340">
    <property type="entry name" value="S-LAYER PROTEIN"/>
    <property type="match status" value="1"/>
</dbReference>
<dbReference type="InterPro" id="IPR050557">
    <property type="entry name" value="RTX_toxin/Mannuronan_C5-epim"/>
</dbReference>
<dbReference type="PROSITE" id="PS00330">
    <property type="entry name" value="HEMOLYSIN_CALCIUM"/>
    <property type="match status" value="4"/>
</dbReference>
<accession>A0A1I3GBG5</accession>
<evidence type="ECO:0000313" key="5">
    <source>
        <dbReference type="Proteomes" id="UP000199377"/>
    </source>
</evidence>
<reference evidence="4 5" key="1">
    <citation type="submission" date="2016-10" db="EMBL/GenBank/DDBJ databases">
        <authorList>
            <person name="de Groot N.N."/>
        </authorList>
    </citation>
    <scope>NUCLEOTIDE SEQUENCE [LARGE SCALE GENOMIC DNA]</scope>
    <source>
        <strain evidence="4 5">CGMCC 1.11030</strain>
    </source>
</reference>
<comment type="subcellular location">
    <subcellularLocation>
        <location evidence="1">Secreted</location>
    </subcellularLocation>
</comment>
<dbReference type="SUPFAM" id="SSF50956">
    <property type="entry name" value="Thermostable phytase (3-phytase)"/>
    <property type="match status" value="1"/>
</dbReference>
<feature type="region of interest" description="Disordered" evidence="3">
    <location>
        <begin position="393"/>
        <end position="525"/>
    </location>
</feature>
<dbReference type="SUPFAM" id="SSF51120">
    <property type="entry name" value="beta-Roll"/>
    <property type="match status" value="3"/>
</dbReference>
<dbReference type="RefSeq" id="WP_092859920.1">
    <property type="nucleotide sequence ID" value="NZ_FOQH01000005.1"/>
</dbReference>
<dbReference type="GO" id="GO:0005509">
    <property type="term" value="F:calcium ion binding"/>
    <property type="evidence" value="ECO:0007669"/>
    <property type="project" value="InterPro"/>
</dbReference>